<reference evidence="1" key="1">
    <citation type="journal article" date="2020" name="Stud. Mycol.">
        <title>101 Dothideomycetes genomes: a test case for predicting lifestyles and emergence of pathogens.</title>
        <authorList>
            <person name="Haridas S."/>
            <person name="Albert R."/>
            <person name="Binder M."/>
            <person name="Bloem J."/>
            <person name="Labutti K."/>
            <person name="Salamov A."/>
            <person name="Andreopoulos B."/>
            <person name="Baker S."/>
            <person name="Barry K."/>
            <person name="Bills G."/>
            <person name="Bluhm B."/>
            <person name="Cannon C."/>
            <person name="Castanera R."/>
            <person name="Culley D."/>
            <person name="Daum C."/>
            <person name="Ezra D."/>
            <person name="Gonzalez J."/>
            <person name="Henrissat B."/>
            <person name="Kuo A."/>
            <person name="Liang C."/>
            <person name="Lipzen A."/>
            <person name="Lutzoni F."/>
            <person name="Magnuson J."/>
            <person name="Mondo S."/>
            <person name="Nolan M."/>
            <person name="Ohm R."/>
            <person name="Pangilinan J."/>
            <person name="Park H.-J."/>
            <person name="Ramirez L."/>
            <person name="Alfaro M."/>
            <person name="Sun H."/>
            <person name="Tritt A."/>
            <person name="Yoshinaga Y."/>
            <person name="Zwiers L.-H."/>
            <person name="Turgeon B."/>
            <person name="Goodwin S."/>
            <person name="Spatafora J."/>
            <person name="Crous P."/>
            <person name="Grigoriev I."/>
        </authorList>
    </citation>
    <scope>NUCLEOTIDE SEQUENCE</scope>
    <source>
        <strain evidence="1">CBS 113818</strain>
    </source>
</reference>
<dbReference type="PANTHER" id="PTHR40780">
    <property type="entry name" value="DUF3669 DOMAIN-CONTAINING PROTEIN"/>
    <property type="match status" value="1"/>
</dbReference>
<evidence type="ECO:0000313" key="2">
    <source>
        <dbReference type="Proteomes" id="UP000799424"/>
    </source>
</evidence>
<protein>
    <submittedName>
        <fullName evidence="1">Uncharacterized protein</fullName>
    </submittedName>
</protein>
<sequence>MSDAFPRYRCIGKGFCGTVWTANNRDAIKREDGGPGRSLTNDYAMHFRIIQGFYQYLHPKSLMIPQYRALIEPTIEAWWSLQLPRFPEKFEACRALVSERIPPIPRSASDQIVDRYCARNDKLASFVKKNKEDDDCLVRPLLGRRRNPSSANSSPPTRFFSLRNLQLHVDQMETSNSLPSDCSAASFVRRRVSLTKLTIA</sequence>
<evidence type="ECO:0000313" key="1">
    <source>
        <dbReference type="EMBL" id="KAF2826964.1"/>
    </source>
</evidence>
<dbReference type="Proteomes" id="UP000799424">
    <property type="component" value="Unassembled WGS sequence"/>
</dbReference>
<accession>A0A6A7A2E3</accession>
<dbReference type="PANTHER" id="PTHR40780:SF3">
    <property type="entry name" value="DUF3669 DOMAIN-CONTAINING PROTEIN"/>
    <property type="match status" value="1"/>
</dbReference>
<organism evidence="1 2">
    <name type="scientific">Ophiobolus disseminans</name>
    <dbReference type="NCBI Taxonomy" id="1469910"/>
    <lineage>
        <taxon>Eukaryota</taxon>
        <taxon>Fungi</taxon>
        <taxon>Dikarya</taxon>
        <taxon>Ascomycota</taxon>
        <taxon>Pezizomycotina</taxon>
        <taxon>Dothideomycetes</taxon>
        <taxon>Pleosporomycetidae</taxon>
        <taxon>Pleosporales</taxon>
        <taxon>Pleosporineae</taxon>
        <taxon>Phaeosphaeriaceae</taxon>
        <taxon>Ophiobolus</taxon>
    </lineage>
</organism>
<dbReference type="EMBL" id="MU006225">
    <property type="protein sequence ID" value="KAF2826964.1"/>
    <property type="molecule type" value="Genomic_DNA"/>
</dbReference>
<keyword evidence="2" id="KW-1185">Reference proteome</keyword>
<proteinExistence type="predicted"/>
<dbReference type="OrthoDB" id="2993351at2759"/>
<gene>
    <name evidence="1" type="ORF">CC86DRAFT_406198</name>
</gene>
<dbReference type="AlphaFoldDB" id="A0A6A7A2E3"/>
<name>A0A6A7A2E3_9PLEO</name>